<sequence>MKKKIKETIESFSADCSKNILWIYGRTGFGKTKLVNSLTKKLKKENKRVCPLSANRFLRIA</sequence>
<dbReference type="InterPro" id="IPR013317">
    <property type="entry name" value="DnaA_dom"/>
</dbReference>
<reference evidence="2" key="1">
    <citation type="journal article" date="2014" name="Front. Microbiol.">
        <title>High frequency of phylogenetically diverse reductive dehalogenase-homologous genes in deep subseafloor sedimentary metagenomes.</title>
        <authorList>
            <person name="Kawai M."/>
            <person name="Futagami T."/>
            <person name="Toyoda A."/>
            <person name="Takaki Y."/>
            <person name="Nishi S."/>
            <person name="Hori S."/>
            <person name="Arai W."/>
            <person name="Tsubouchi T."/>
            <person name="Morono Y."/>
            <person name="Uchiyama I."/>
            <person name="Ito T."/>
            <person name="Fujiyama A."/>
            <person name="Inagaki F."/>
            <person name="Takami H."/>
        </authorList>
    </citation>
    <scope>NUCLEOTIDE SEQUENCE</scope>
    <source>
        <strain evidence="2">Expedition CK06-06</strain>
    </source>
</reference>
<organism evidence="2">
    <name type="scientific">marine sediment metagenome</name>
    <dbReference type="NCBI Taxonomy" id="412755"/>
    <lineage>
        <taxon>unclassified sequences</taxon>
        <taxon>metagenomes</taxon>
        <taxon>ecological metagenomes</taxon>
    </lineage>
</organism>
<gene>
    <name evidence="2" type="ORF">S06H3_20243</name>
</gene>
<feature type="domain" description="Chromosomal replication initiator protein DnaA ATPAse" evidence="1">
    <location>
        <begin position="14"/>
        <end position="59"/>
    </location>
</feature>
<protein>
    <recommendedName>
        <fullName evidence="1">Chromosomal replication initiator protein DnaA ATPAse domain-containing protein</fullName>
    </recommendedName>
</protein>
<dbReference type="SUPFAM" id="SSF52540">
    <property type="entry name" value="P-loop containing nucleoside triphosphate hydrolases"/>
    <property type="match status" value="1"/>
</dbReference>
<dbReference type="InterPro" id="IPR027417">
    <property type="entry name" value="P-loop_NTPase"/>
</dbReference>
<dbReference type="AlphaFoldDB" id="X1N222"/>
<comment type="caution">
    <text evidence="2">The sequence shown here is derived from an EMBL/GenBank/DDBJ whole genome shotgun (WGS) entry which is preliminary data.</text>
</comment>
<evidence type="ECO:0000259" key="1">
    <source>
        <dbReference type="Pfam" id="PF00308"/>
    </source>
</evidence>
<feature type="non-terminal residue" evidence="2">
    <location>
        <position position="61"/>
    </location>
</feature>
<dbReference type="Pfam" id="PF00308">
    <property type="entry name" value="Bac_DnaA"/>
    <property type="match status" value="1"/>
</dbReference>
<dbReference type="EMBL" id="BARV01010466">
    <property type="protein sequence ID" value="GAI12639.1"/>
    <property type="molecule type" value="Genomic_DNA"/>
</dbReference>
<name>X1N222_9ZZZZ</name>
<evidence type="ECO:0000313" key="2">
    <source>
        <dbReference type="EMBL" id="GAI12639.1"/>
    </source>
</evidence>
<dbReference type="Gene3D" id="3.40.50.300">
    <property type="entry name" value="P-loop containing nucleotide triphosphate hydrolases"/>
    <property type="match status" value="1"/>
</dbReference>
<accession>X1N222</accession>
<proteinExistence type="predicted"/>